<name>A0A7Y9XXK7_9SPHN</name>
<keyword evidence="2" id="KW-1185">Reference proteome</keyword>
<accession>A0A7Y9XXK7</accession>
<reference evidence="1 2" key="1">
    <citation type="submission" date="2020-07" db="EMBL/GenBank/DDBJ databases">
        <title>Genomic Encyclopedia of Type Strains, Phase IV (KMG-IV): sequencing the most valuable type-strain genomes for metagenomic binning, comparative biology and taxonomic classification.</title>
        <authorList>
            <person name="Goeker M."/>
        </authorList>
    </citation>
    <scope>NUCLEOTIDE SEQUENCE [LARGE SCALE GENOMIC DNA]</scope>
    <source>
        <strain evidence="1 2">DSM 29043</strain>
    </source>
</reference>
<organism evidence="1 2">
    <name type="scientific">Novosphingobium marinum</name>
    <dbReference type="NCBI Taxonomy" id="1514948"/>
    <lineage>
        <taxon>Bacteria</taxon>
        <taxon>Pseudomonadati</taxon>
        <taxon>Pseudomonadota</taxon>
        <taxon>Alphaproteobacteria</taxon>
        <taxon>Sphingomonadales</taxon>
        <taxon>Sphingomonadaceae</taxon>
        <taxon>Novosphingobium</taxon>
    </lineage>
</organism>
<protein>
    <submittedName>
        <fullName evidence="1">Uncharacterized protein YgiB involved in biofilm formation</fullName>
    </submittedName>
</protein>
<proteinExistence type="predicted"/>
<comment type="caution">
    <text evidence="1">The sequence shown here is derived from an EMBL/GenBank/DDBJ whole genome shotgun (WGS) entry which is preliminary data.</text>
</comment>
<dbReference type="PROSITE" id="PS51257">
    <property type="entry name" value="PROKAR_LIPOPROTEIN"/>
    <property type="match status" value="1"/>
</dbReference>
<evidence type="ECO:0000313" key="2">
    <source>
        <dbReference type="Proteomes" id="UP000522081"/>
    </source>
</evidence>
<dbReference type="Pfam" id="PF06693">
    <property type="entry name" value="DUF1190"/>
    <property type="match status" value="1"/>
</dbReference>
<dbReference type="RefSeq" id="WP_179406866.1">
    <property type="nucleotide sequence ID" value="NZ_BMGF01000009.1"/>
</dbReference>
<dbReference type="Proteomes" id="UP000522081">
    <property type="component" value="Unassembled WGS sequence"/>
</dbReference>
<dbReference type="EMBL" id="JACBZF010000002">
    <property type="protein sequence ID" value="NYH94963.1"/>
    <property type="molecule type" value="Genomic_DNA"/>
</dbReference>
<dbReference type="InterPro" id="IPR009576">
    <property type="entry name" value="Biofilm_formation_YgiB"/>
</dbReference>
<evidence type="ECO:0000313" key="1">
    <source>
        <dbReference type="EMBL" id="NYH94963.1"/>
    </source>
</evidence>
<dbReference type="AlphaFoldDB" id="A0A7Y9XXK7"/>
<sequence length="187" mass="20082">MDPNRNRRRFTSRKRPRLVLGGIAVASIGLSGCGQEPEVTDARFTTVSECTKAGYPSDLCQSSYSAALSEHQQSAPAFQTRDECREEWGENSCQQVYRPTGSVFIPALAGFVLGRMAQRDYMRYGSANYYGGGYYGTPIYRNRGGGTVTVGRGTGGTITKTPVNVNTTTVARSGFGGRGFSRGGFGG</sequence>
<gene>
    <name evidence="1" type="ORF">FHS75_001282</name>
</gene>